<dbReference type="InterPro" id="IPR050768">
    <property type="entry name" value="UPF0353/GerABKA_families"/>
</dbReference>
<dbReference type="PANTHER" id="PTHR22550:SF5">
    <property type="entry name" value="LEUCINE ZIPPER PROTEIN 4"/>
    <property type="match status" value="1"/>
</dbReference>
<dbReference type="AlphaFoldDB" id="U7VBL3"/>
<dbReference type="Gene3D" id="3.40.50.410">
    <property type="entry name" value="von Willebrand factor, type A domain"/>
    <property type="match status" value="1"/>
</dbReference>
<dbReference type="PATRIC" id="fig|1319815.3.peg.1036"/>
<organism evidence="7 8">
    <name type="scientific">Cetobacterium somerae ATCC BAA-474</name>
    <dbReference type="NCBI Taxonomy" id="1319815"/>
    <lineage>
        <taxon>Bacteria</taxon>
        <taxon>Fusobacteriati</taxon>
        <taxon>Fusobacteriota</taxon>
        <taxon>Fusobacteriia</taxon>
        <taxon>Fusobacteriales</taxon>
        <taxon>Fusobacteriaceae</taxon>
        <taxon>Cetobacterium</taxon>
    </lineage>
</organism>
<protein>
    <recommendedName>
        <fullName evidence="6">VWFA domain-containing protein</fullName>
    </recommendedName>
</protein>
<keyword evidence="2 5" id="KW-0812">Transmembrane</keyword>
<feature type="transmembrane region" description="Helical" evidence="5">
    <location>
        <begin position="292"/>
        <end position="310"/>
    </location>
</feature>
<feature type="transmembrane region" description="Helical" evidence="5">
    <location>
        <begin position="6"/>
        <end position="24"/>
    </location>
</feature>
<evidence type="ECO:0000313" key="7">
    <source>
        <dbReference type="EMBL" id="ERT69112.1"/>
    </source>
</evidence>
<evidence type="ECO:0000256" key="4">
    <source>
        <dbReference type="ARBA" id="ARBA00023136"/>
    </source>
</evidence>
<dbReference type="EMBL" id="AXZF01000038">
    <property type="protein sequence ID" value="ERT69112.1"/>
    <property type="molecule type" value="Genomic_DNA"/>
</dbReference>
<dbReference type="STRING" id="1319815.HMPREF0202_01079"/>
<dbReference type="PANTHER" id="PTHR22550">
    <property type="entry name" value="SPORE GERMINATION PROTEIN"/>
    <property type="match status" value="1"/>
</dbReference>
<dbReference type="HOGENOM" id="CLU_024570_1_0_0"/>
<keyword evidence="3 5" id="KW-1133">Transmembrane helix</keyword>
<evidence type="ECO:0000256" key="1">
    <source>
        <dbReference type="ARBA" id="ARBA00022475"/>
    </source>
</evidence>
<dbReference type="Proteomes" id="UP000017081">
    <property type="component" value="Unassembled WGS sequence"/>
</dbReference>
<feature type="transmembrane region" description="Helical" evidence="5">
    <location>
        <begin position="45"/>
        <end position="64"/>
    </location>
</feature>
<evidence type="ECO:0000313" key="8">
    <source>
        <dbReference type="Proteomes" id="UP000017081"/>
    </source>
</evidence>
<dbReference type="RefSeq" id="WP_023050619.1">
    <property type="nucleotide sequence ID" value="NZ_CP173062.2"/>
</dbReference>
<evidence type="ECO:0000259" key="6">
    <source>
        <dbReference type="PROSITE" id="PS50234"/>
    </source>
</evidence>
<reference evidence="7 8" key="1">
    <citation type="submission" date="2013-08" db="EMBL/GenBank/DDBJ databases">
        <authorList>
            <person name="Weinstock G."/>
            <person name="Sodergren E."/>
            <person name="Wylie T."/>
            <person name="Fulton L."/>
            <person name="Fulton R."/>
            <person name="Fronick C."/>
            <person name="O'Laughlin M."/>
            <person name="Godfrey J."/>
            <person name="Miner T."/>
            <person name="Herter B."/>
            <person name="Appelbaum E."/>
            <person name="Cordes M."/>
            <person name="Lek S."/>
            <person name="Wollam A."/>
            <person name="Pepin K.H."/>
            <person name="Palsikar V.B."/>
            <person name="Mitreva M."/>
            <person name="Wilson R.K."/>
        </authorList>
    </citation>
    <scope>NUCLEOTIDE SEQUENCE [LARGE SCALE GENOMIC DNA]</scope>
    <source>
        <strain evidence="7 8">ATCC BAA-474</strain>
    </source>
</reference>
<dbReference type="eggNOG" id="COG2304">
    <property type="taxonomic scope" value="Bacteria"/>
</dbReference>
<keyword evidence="1" id="KW-1003">Cell membrane</keyword>
<comment type="caution">
    <text evidence="7">The sequence shown here is derived from an EMBL/GenBank/DDBJ whole genome shotgun (WGS) entry which is preliminary data.</text>
</comment>
<keyword evidence="4 5" id="KW-0472">Membrane</keyword>
<name>U7VBL3_9FUSO</name>
<gene>
    <name evidence="7" type="ORF">HMPREF0202_01079</name>
</gene>
<dbReference type="InterPro" id="IPR036465">
    <property type="entry name" value="vWFA_dom_sf"/>
</dbReference>
<dbReference type="PROSITE" id="PS50234">
    <property type="entry name" value="VWFA"/>
    <property type="match status" value="1"/>
</dbReference>
<feature type="domain" description="VWFA" evidence="6">
    <location>
        <begin position="81"/>
        <end position="273"/>
    </location>
</feature>
<evidence type="ECO:0000256" key="3">
    <source>
        <dbReference type="ARBA" id="ARBA00022989"/>
    </source>
</evidence>
<dbReference type="Pfam" id="PF13519">
    <property type="entry name" value="VWA_2"/>
    <property type="match status" value="1"/>
</dbReference>
<evidence type="ECO:0000256" key="2">
    <source>
        <dbReference type="ARBA" id="ARBA00022692"/>
    </source>
</evidence>
<proteinExistence type="predicted"/>
<dbReference type="SUPFAM" id="SSF53300">
    <property type="entry name" value="vWA-like"/>
    <property type="match status" value="1"/>
</dbReference>
<dbReference type="InterPro" id="IPR002035">
    <property type="entry name" value="VWF_A"/>
</dbReference>
<evidence type="ECO:0000256" key="5">
    <source>
        <dbReference type="SAM" id="Phobius"/>
    </source>
</evidence>
<accession>U7VBL3</accession>
<dbReference type="SMART" id="SM00327">
    <property type="entry name" value="VWA"/>
    <property type="match status" value="1"/>
</dbReference>
<keyword evidence="8" id="KW-1185">Reference proteome</keyword>
<sequence length="320" mass="36104">MEFGNTASIKFVVIPILTVLFLILGVRKREKILERIGWKKDTIIMIVKTLFLSLGGILVFIALLSPQKLKEEEKIAIQGSDLYVLMDISKSMLAEDTYPNRLEISKKELKEILNNLKGDRVGIIPFSDSAYVQMPLTDDYFMAINYIDAIDSKLISGGGTELLEALKLANNSFEKTDAKDKNVIIFSDGGERNPEILKYVKDNHIKTFIFGVGTDEGSVIPIDNGFIKDNSGNIVVSKLNDNFLKELARESGGQYYSLNNLNTGNYQKLIADIGKLDKTSQRDEKLNIYEQYYQYPLGAGLLLILIGYFLRRKEKEGEYV</sequence>